<dbReference type="EMBL" id="HACA01003035">
    <property type="protein sequence ID" value="CDW20396.1"/>
    <property type="molecule type" value="Transcribed_RNA"/>
</dbReference>
<organism evidence="1">
    <name type="scientific">Lepeophtheirus salmonis</name>
    <name type="common">Salmon louse</name>
    <name type="synonym">Caligus salmonis</name>
    <dbReference type="NCBI Taxonomy" id="72036"/>
    <lineage>
        <taxon>Eukaryota</taxon>
        <taxon>Metazoa</taxon>
        <taxon>Ecdysozoa</taxon>
        <taxon>Arthropoda</taxon>
        <taxon>Crustacea</taxon>
        <taxon>Multicrustacea</taxon>
        <taxon>Hexanauplia</taxon>
        <taxon>Copepoda</taxon>
        <taxon>Siphonostomatoida</taxon>
        <taxon>Caligidae</taxon>
        <taxon>Lepeophtheirus</taxon>
    </lineage>
</organism>
<dbReference type="AlphaFoldDB" id="A0A0K2T4P7"/>
<evidence type="ECO:0000313" key="1">
    <source>
        <dbReference type="EMBL" id="CDW20396.1"/>
    </source>
</evidence>
<name>A0A0K2T4P7_LEPSM</name>
<protein>
    <submittedName>
        <fullName evidence="1">Uncharacterized protein</fullName>
    </submittedName>
</protein>
<sequence length="64" mass="7416">LINVPPVNESFRNRLSIPDPWFLILSSYNNIKYVNSTRLQITSLSLFLFSSSPSYIINLIEIQQ</sequence>
<feature type="non-terminal residue" evidence="1">
    <location>
        <position position="1"/>
    </location>
</feature>
<accession>A0A0K2T4P7</accession>
<reference evidence="1" key="1">
    <citation type="submission" date="2014-05" db="EMBL/GenBank/DDBJ databases">
        <authorList>
            <person name="Chronopoulou M."/>
        </authorList>
    </citation>
    <scope>NUCLEOTIDE SEQUENCE</scope>
    <source>
        <tissue evidence="1">Whole organism</tissue>
    </source>
</reference>
<proteinExistence type="predicted"/>